<evidence type="ECO:0000313" key="1">
    <source>
        <dbReference type="EMBL" id="MBB5985312.1"/>
    </source>
</evidence>
<organism evidence="1 2">
    <name type="scientific">Sphingobium lignivorans</name>
    <dbReference type="NCBI Taxonomy" id="2735886"/>
    <lineage>
        <taxon>Bacteria</taxon>
        <taxon>Pseudomonadati</taxon>
        <taxon>Pseudomonadota</taxon>
        <taxon>Alphaproteobacteria</taxon>
        <taxon>Sphingomonadales</taxon>
        <taxon>Sphingomonadaceae</taxon>
        <taxon>Sphingobium</taxon>
    </lineage>
</organism>
<protein>
    <submittedName>
        <fullName evidence="1">Uncharacterized protein</fullName>
    </submittedName>
</protein>
<sequence length="105" mass="11107">MSVYITPHSVSARHWARLSNGQTVGAIGGQGSAGVRIAIAEEENHTAPAAAAGLYRIVVSGADCMIKIGPAAIADADAELWLDGDKEYRWLHQGERISVIARPVD</sequence>
<accession>A0ABR6NFA3</accession>
<keyword evidence="2" id="KW-1185">Reference proteome</keyword>
<name>A0ABR6NFA3_9SPHN</name>
<gene>
    <name evidence="1" type="ORF">HNP60_001286</name>
</gene>
<dbReference type="RefSeq" id="WP_184151528.1">
    <property type="nucleotide sequence ID" value="NZ_JACHKA010000001.1"/>
</dbReference>
<evidence type="ECO:0000313" key="2">
    <source>
        <dbReference type="Proteomes" id="UP001138540"/>
    </source>
</evidence>
<reference evidence="1 2" key="1">
    <citation type="submission" date="2020-08" db="EMBL/GenBank/DDBJ databases">
        <title>Exploring microbial biodiversity for novel pathways involved in the catabolism of aromatic compounds derived from lignin.</title>
        <authorList>
            <person name="Elkins J."/>
        </authorList>
    </citation>
    <scope>NUCLEOTIDE SEQUENCE [LARGE SCALE GENOMIC DNA]</scope>
    <source>
        <strain evidence="1 2">B1D3A</strain>
    </source>
</reference>
<dbReference type="Proteomes" id="UP001138540">
    <property type="component" value="Unassembled WGS sequence"/>
</dbReference>
<proteinExistence type="predicted"/>
<comment type="caution">
    <text evidence="1">The sequence shown here is derived from an EMBL/GenBank/DDBJ whole genome shotgun (WGS) entry which is preliminary data.</text>
</comment>
<dbReference type="EMBL" id="JACHKA010000001">
    <property type="protein sequence ID" value="MBB5985312.1"/>
    <property type="molecule type" value="Genomic_DNA"/>
</dbReference>